<keyword evidence="4" id="KW-0028">Amino-acid biosynthesis</keyword>
<dbReference type="NCBIfam" id="NF001377">
    <property type="entry name" value="PRK00278.2-4"/>
    <property type="match status" value="1"/>
</dbReference>
<dbReference type="HAMAP" id="MF_00134_B">
    <property type="entry name" value="IGPS_B"/>
    <property type="match status" value="1"/>
</dbReference>
<dbReference type="PROSITE" id="PS00614">
    <property type="entry name" value="IGPS"/>
    <property type="match status" value="1"/>
</dbReference>
<feature type="domain" description="Indole-3-glycerol phosphate synthase" evidence="9">
    <location>
        <begin position="7"/>
        <end position="258"/>
    </location>
</feature>
<keyword evidence="5" id="KW-0210">Decarboxylase</keyword>
<dbReference type="InterPro" id="IPR013785">
    <property type="entry name" value="Aldolase_TIM"/>
</dbReference>
<gene>
    <name evidence="10" type="ORF">METZ01_LOCUS37592</name>
</gene>
<comment type="pathway">
    <text evidence="2">Amino-acid biosynthesis; L-tryptophan biosynthesis; L-tryptophan from chorismate: step 4/5.</text>
</comment>
<dbReference type="GO" id="GO:0004425">
    <property type="term" value="F:indole-3-glycerol-phosphate synthase activity"/>
    <property type="evidence" value="ECO:0007669"/>
    <property type="project" value="UniProtKB-EC"/>
</dbReference>
<dbReference type="PANTHER" id="PTHR22854:SF2">
    <property type="entry name" value="INDOLE-3-GLYCEROL-PHOSPHATE SYNTHASE"/>
    <property type="match status" value="1"/>
</dbReference>
<dbReference type="InterPro" id="IPR013798">
    <property type="entry name" value="Indole-3-glycerol_P_synth_dom"/>
</dbReference>
<protein>
    <recommendedName>
        <fullName evidence="3">indole-3-glycerol-phosphate synthase</fullName>
        <ecNumber evidence="3">4.1.1.48</ecNumber>
    </recommendedName>
</protein>
<dbReference type="EMBL" id="UINC01001604">
    <property type="protein sequence ID" value="SUZ84738.1"/>
    <property type="molecule type" value="Genomic_DNA"/>
</dbReference>
<evidence type="ECO:0000256" key="5">
    <source>
        <dbReference type="ARBA" id="ARBA00022793"/>
    </source>
</evidence>
<dbReference type="InterPro" id="IPR011060">
    <property type="entry name" value="RibuloseP-bd_barrel"/>
</dbReference>
<dbReference type="GO" id="GO:0004640">
    <property type="term" value="F:phosphoribosylanthranilate isomerase activity"/>
    <property type="evidence" value="ECO:0007669"/>
    <property type="project" value="TreeGrafter"/>
</dbReference>
<evidence type="ECO:0000256" key="1">
    <source>
        <dbReference type="ARBA" id="ARBA00001633"/>
    </source>
</evidence>
<keyword evidence="6" id="KW-0822">Tryptophan biosynthesis</keyword>
<sequence>MPNILYEIVSAKRAELTESKTQISLADLESAAADQPRPLNLSGALLGGGVRLIAEVKKASPSRGLLMPEFDHLKLAETYASNGAAAISCLTDLRFQGELAHLREIKETGASQRAPVLRKDFIFDPYQIAETRATGADAMLLIVAILEPAQLKELLVAAQERWMQCLVEVHDEAELEIAVDAGAEIIGINNRDLRTFTTDLTVTERLAPLVPRGKQVVSESGIFTQEHLRQMSRFRVNAVLVGEALVTAPDVGEKVRELTRQKAPAA</sequence>
<evidence type="ECO:0000256" key="6">
    <source>
        <dbReference type="ARBA" id="ARBA00022822"/>
    </source>
</evidence>
<evidence type="ECO:0000256" key="2">
    <source>
        <dbReference type="ARBA" id="ARBA00004696"/>
    </source>
</evidence>
<name>A0A381R1L4_9ZZZZ</name>
<proteinExistence type="inferred from homology"/>
<evidence type="ECO:0000256" key="7">
    <source>
        <dbReference type="ARBA" id="ARBA00023141"/>
    </source>
</evidence>
<dbReference type="Gene3D" id="3.20.20.70">
    <property type="entry name" value="Aldolase class I"/>
    <property type="match status" value="1"/>
</dbReference>
<organism evidence="10">
    <name type="scientific">marine metagenome</name>
    <dbReference type="NCBI Taxonomy" id="408172"/>
    <lineage>
        <taxon>unclassified sequences</taxon>
        <taxon>metagenomes</taxon>
        <taxon>ecological metagenomes</taxon>
    </lineage>
</organism>
<accession>A0A381R1L4</accession>
<reference evidence="10" key="1">
    <citation type="submission" date="2018-05" db="EMBL/GenBank/DDBJ databases">
        <authorList>
            <person name="Lanie J.A."/>
            <person name="Ng W.-L."/>
            <person name="Kazmierczak K.M."/>
            <person name="Andrzejewski T.M."/>
            <person name="Davidsen T.M."/>
            <person name="Wayne K.J."/>
            <person name="Tettelin H."/>
            <person name="Glass J.I."/>
            <person name="Rusch D."/>
            <person name="Podicherti R."/>
            <person name="Tsui H.-C.T."/>
            <person name="Winkler M.E."/>
        </authorList>
    </citation>
    <scope>NUCLEOTIDE SEQUENCE</scope>
</reference>
<dbReference type="SUPFAM" id="SSF51366">
    <property type="entry name" value="Ribulose-phoshate binding barrel"/>
    <property type="match status" value="1"/>
</dbReference>
<evidence type="ECO:0000313" key="10">
    <source>
        <dbReference type="EMBL" id="SUZ84738.1"/>
    </source>
</evidence>
<dbReference type="InterPro" id="IPR045186">
    <property type="entry name" value="Indole-3-glycerol_P_synth"/>
</dbReference>
<dbReference type="GO" id="GO:0000162">
    <property type="term" value="P:L-tryptophan biosynthetic process"/>
    <property type="evidence" value="ECO:0007669"/>
    <property type="project" value="UniProtKB-UniPathway"/>
</dbReference>
<dbReference type="Pfam" id="PF00218">
    <property type="entry name" value="IGPS"/>
    <property type="match status" value="1"/>
</dbReference>
<dbReference type="FunFam" id="3.20.20.70:FF:000024">
    <property type="entry name" value="Indole-3-glycerol phosphate synthase"/>
    <property type="match status" value="1"/>
</dbReference>
<evidence type="ECO:0000256" key="4">
    <source>
        <dbReference type="ARBA" id="ARBA00022605"/>
    </source>
</evidence>
<dbReference type="EC" id="4.1.1.48" evidence="3"/>
<dbReference type="InterPro" id="IPR001468">
    <property type="entry name" value="Indole-3-GlycerolPSynthase_CS"/>
</dbReference>
<evidence type="ECO:0000259" key="9">
    <source>
        <dbReference type="Pfam" id="PF00218"/>
    </source>
</evidence>
<evidence type="ECO:0000256" key="3">
    <source>
        <dbReference type="ARBA" id="ARBA00012362"/>
    </source>
</evidence>
<comment type="catalytic activity">
    <reaction evidence="1">
        <text>1-(2-carboxyphenylamino)-1-deoxy-D-ribulose 5-phosphate + H(+) = (1S,2R)-1-C-(indol-3-yl)glycerol 3-phosphate + CO2 + H2O</text>
        <dbReference type="Rhea" id="RHEA:23476"/>
        <dbReference type="ChEBI" id="CHEBI:15377"/>
        <dbReference type="ChEBI" id="CHEBI:15378"/>
        <dbReference type="ChEBI" id="CHEBI:16526"/>
        <dbReference type="ChEBI" id="CHEBI:58613"/>
        <dbReference type="ChEBI" id="CHEBI:58866"/>
        <dbReference type="EC" id="4.1.1.48"/>
    </reaction>
</comment>
<dbReference type="AlphaFoldDB" id="A0A381R1L4"/>
<evidence type="ECO:0000256" key="8">
    <source>
        <dbReference type="ARBA" id="ARBA00023239"/>
    </source>
</evidence>
<dbReference type="CDD" id="cd00331">
    <property type="entry name" value="IGPS"/>
    <property type="match status" value="1"/>
</dbReference>
<dbReference type="UniPathway" id="UPA00035">
    <property type="reaction ID" value="UER00043"/>
</dbReference>
<keyword evidence="8" id="KW-0456">Lyase</keyword>
<keyword evidence="7" id="KW-0057">Aromatic amino acid biosynthesis</keyword>
<dbReference type="PANTHER" id="PTHR22854">
    <property type="entry name" value="TRYPTOPHAN BIOSYNTHESIS PROTEIN"/>
    <property type="match status" value="1"/>
</dbReference>